<feature type="domain" description="TFIIS N-terminal" evidence="2">
    <location>
        <begin position="368"/>
        <end position="413"/>
    </location>
</feature>
<feature type="region of interest" description="Disordered" evidence="1">
    <location>
        <begin position="549"/>
        <end position="569"/>
    </location>
</feature>
<dbReference type="Pfam" id="PF08711">
    <property type="entry name" value="Med26"/>
    <property type="match status" value="1"/>
</dbReference>
<dbReference type="GeneID" id="17040447"/>
<dbReference type="EMBL" id="AGSI01000010">
    <property type="protein sequence ID" value="EIE22461.1"/>
    <property type="molecule type" value="Genomic_DNA"/>
</dbReference>
<feature type="region of interest" description="Disordered" evidence="1">
    <location>
        <begin position="425"/>
        <end position="451"/>
    </location>
</feature>
<dbReference type="SUPFAM" id="SSF46689">
    <property type="entry name" value="Homeodomain-like"/>
    <property type="match status" value="1"/>
</dbReference>
<accession>I0YVP2</accession>
<dbReference type="InterPro" id="IPR009057">
    <property type="entry name" value="Homeodomain-like_sf"/>
</dbReference>
<protein>
    <recommendedName>
        <fullName evidence="2">TFIIS N-terminal domain-containing protein</fullName>
    </recommendedName>
</protein>
<gene>
    <name evidence="3" type="ORF">COCSUDRAFT_56144</name>
</gene>
<sequence>MNADLVGTIAREALEVAKDPPPEVTKQVLTAGQNIIEKQILLTGQDPISKDEAASKTVEKATASGTSPAAKTSRLSPESEAVLLTLFGVQDTLGREDAQVLANQAGCSESQVREYFTKLRSNVRAFMQKLQRKVSAAEAPSAAADLLTSSPTAPQLPLSGSSAPAALGGTPAAPPMHPQFTPQSAAQSAPALSATANGGSSASLQPSVAAAGFPQSQAATPARPAGAGQPHASPMTATDLRTMLTNAASASSASASLAEEAVAAAVAGTSMVELESLDAARKAGLVELQRYLDENGGVASAKHAGPVALLMARAASAEVREALLHALMRTASSQVLAQLAGSGRALDTLDDWAGWAEQDKQSTVLRLLLSVLQRLPVPIALLKNSSLQKTIGRLQKYRTRCIATAATALLSHWYHLEQPIFQAAAAPMRPPPPPVRVSAPAQPVTTGHPESAAPQWLASVQLQVFKPGTPVSAGRQPPQQLSAPAPAPVQMAFQQSHGQAELLKPSNTFYRGMAGRLGSLDKSEQAQSPRKVLSADEIVRAKEKERSRLAGAAGLSGRPGPSKSSRLDNNSLLDVAAKRRANLRPSSPHLLPSQGRTPHAVPPAHQQGLVGNPQQPQLQQQPWQLPQQPQLQRQPGHMPHAGASAQPQLPAASHHSPVALSRAVQYRPPQQPQQAAQGPAQQPQPRQEAPEWRPNVAWTAPQSVQALQRERPGSGEESEEAATQRACNMQQPGVSYRAPELIPASPAEPEGGGQDVGAGKPAKLVPILPTDLIEQAQQLQALQDAGFPVDLLLGL</sequence>
<feature type="compositionally biased region" description="Low complexity" evidence="1">
    <location>
        <begin position="153"/>
        <end position="171"/>
    </location>
</feature>
<feature type="compositionally biased region" description="Low complexity" evidence="1">
    <location>
        <begin position="606"/>
        <end position="636"/>
    </location>
</feature>
<feature type="compositionally biased region" description="Low complexity" evidence="1">
    <location>
        <begin position="178"/>
        <end position="196"/>
    </location>
</feature>
<dbReference type="AlphaFoldDB" id="I0YVP2"/>
<feature type="compositionally biased region" description="Polar residues" evidence="1">
    <location>
        <begin position="197"/>
        <end position="206"/>
    </location>
</feature>
<dbReference type="OrthoDB" id="10538448at2759"/>
<evidence type="ECO:0000256" key="1">
    <source>
        <dbReference type="SAM" id="MobiDB-lite"/>
    </source>
</evidence>
<evidence type="ECO:0000259" key="2">
    <source>
        <dbReference type="Pfam" id="PF08711"/>
    </source>
</evidence>
<dbReference type="STRING" id="574566.I0YVP2"/>
<dbReference type="RefSeq" id="XP_005647005.1">
    <property type="nucleotide sequence ID" value="XM_005646948.1"/>
</dbReference>
<evidence type="ECO:0000313" key="3">
    <source>
        <dbReference type="EMBL" id="EIE22461.1"/>
    </source>
</evidence>
<proteinExistence type="predicted"/>
<comment type="caution">
    <text evidence="3">The sequence shown here is derived from an EMBL/GenBank/DDBJ whole genome shotgun (WGS) entry which is preliminary data.</text>
</comment>
<evidence type="ECO:0000313" key="4">
    <source>
        <dbReference type="Proteomes" id="UP000007264"/>
    </source>
</evidence>
<reference evidence="3 4" key="1">
    <citation type="journal article" date="2012" name="Genome Biol.">
        <title>The genome of the polar eukaryotic microalga coccomyxa subellipsoidea reveals traits of cold adaptation.</title>
        <authorList>
            <person name="Blanc G."/>
            <person name="Agarkova I."/>
            <person name="Grimwood J."/>
            <person name="Kuo A."/>
            <person name="Brueggeman A."/>
            <person name="Dunigan D."/>
            <person name="Gurnon J."/>
            <person name="Ladunga I."/>
            <person name="Lindquist E."/>
            <person name="Lucas S."/>
            <person name="Pangilinan J."/>
            <person name="Proschold T."/>
            <person name="Salamov A."/>
            <person name="Schmutz J."/>
            <person name="Weeks D."/>
            <person name="Yamada T."/>
            <person name="Claverie J.M."/>
            <person name="Grigoriev I."/>
            <person name="Van Etten J."/>
            <person name="Lomsadze A."/>
            <person name="Borodovsky M."/>
        </authorList>
    </citation>
    <scope>NUCLEOTIDE SEQUENCE [LARGE SCALE GENOMIC DNA]</scope>
    <source>
        <strain evidence="3 4">C-169</strain>
    </source>
</reference>
<dbReference type="InterPro" id="IPR035441">
    <property type="entry name" value="TFIIS/LEDGF_dom_sf"/>
</dbReference>
<dbReference type="InterPro" id="IPR017923">
    <property type="entry name" value="TFIIS_N"/>
</dbReference>
<dbReference type="KEGG" id="csl:COCSUDRAFT_56144"/>
<organism evidence="3 4">
    <name type="scientific">Coccomyxa subellipsoidea (strain C-169)</name>
    <name type="common">Green microalga</name>
    <dbReference type="NCBI Taxonomy" id="574566"/>
    <lineage>
        <taxon>Eukaryota</taxon>
        <taxon>Viridiplantae</taxon>
        <taxon>Chlorophyta</taxon>
        <taxon>core chlorophytes</taxon>
        <taxon>Trebouxiophyceae</taxon>
        <taxon>Trebouxiophyceae incertae sedis</taxon>
        <taxon>Coccomyxaceae</taxon>
        <taxon>Coccomyxa</taxon>
        <taxon>Coccomyxa subellipsoidea</taxon>
    </lineage>
</organism>
<feature type="region of interest" description="Disordered" evidence="1">
    <location>
        <begin position="148"/>
        <end position="235"/>
    </location>
</feature>
<name>I0YVP2_COCSC</name>
<dbReference type="SUPFAM" id="SSF47676">
    <property type="entry name" value="Conserved domain common to transcription factors TFIIS, elongin A, CRSP70"/>
    <property type="match status" value="1"/>
</dbReference>
<keyword evidence="4" id="KW-1185">Reference proteome</keyword>
<feature type="region of interest" description="Disordered" evidence="1">
    <location>
        <begin position="581"/>
        <end position="692"/>
    </location>
</feature>
<feature type="compositionally biased region" description="Low complexity" evidence="1">
    <location>
        <begin position="662"/>
        <end position="687"/>
    </location>
</feature>
<feature type="region of interest" description="Disordered" evidence="1">
    <location>
        <begin position="705"/>
        <end position="729"/>
    </location>
</feature>
<dbReference type="Proteomes" id="UP000007264">
    <property type="component" value="Unassembled WGS sequence"/>
</dbReference>